<comment type="caution">
    <text evidence="3">The sequence shown here is derived from an EMBL/GenBank/DDBJ whole genome shotgun (WGS) entry which is preliminary data.</text>
</comment>
<evidence type="ECO:0000313" key="4">
    <source>
        <dbReference type="Proteomes" id="UP001597168"/>
    </source>
</evidence>
<name>A0ABW3QQ28_9PSEU</name>
<feature type="region of interest" description="Disordered" evidence="1">
    <location>
        <begin position="1"/>
        <end position="45"/>
    </location>
</feature>
<evidence type="ECO:0000256" key="1">
    <source>
        <dbReference type="SAM" id="MobiDB-lite"/>
    </source>
</evidence>
<evidence type="ECO:0000256" key="2">
    <source>
        <dbReference type="SAM" id="Phobius"/>
    </source>
</evidence>
<reference evidence="4" key="1">
    <citation type="journal article" date="2019" name="Int. J. Syst. Evol. Microbiol.">
        <title>The Global Catalogue of Microorganisms (GCM) 10K type strain sequencing project: providing services to taxonomists for standard genome sequencing and annotation.</title>
        <authorList>
            <consortium name="The Broad Institute Genomics Platform"/>
            <consortium name="The Broad Institute Genome Sequencing Center for Infectious Disease"/>
            <person name="Wu L."/>
            <person name="Ma J."/>
        </authorList>
    </citation>
    <scope>NUCLEOTIDE SEQUENCE [LARGE SCALE GENOMIC DNA]</scope>
    <source>
        <strain evidence="4">CCUG 60214</strain>
    </source>
</reference>
<protein>
    <submittedName>
        <fullName evidence="3">Uncharacterized protein</fullName>
    </submittedName>
</protein>
<gene>
    <name evidence="3" type="ORF">ACFQ3T_07210</name>
</gene>
<dbReference type="RefSeq" id="WP_380721464.1">
    <property type="nucleotide sequence ID" value="NZ_JBHTLK010000022.1"/>
</dbReference>
<keyword evidence="4" id="KW-1185">Reference proteome</keyword>
<keyword evidence="2" id="KW-1133">Transmembrane helix</keyword>
<proteinExistence type="predicted"/>
<feature type="compositionally biased region" description="Basic and acidic residues" evidence="1">
    <location>
        <begin position="1"/>
        <end position="23"/>
    </location>
</feature>
<dbReference type="Proteomes" id="UP001597168">
    <property type="component" value="Unassembled WGS sequence"/>
</dbReference>
<organism evidence="3 4">
    <name type="scientific">Saccharothrix hoggarensis</name>
    <dbReference type="NCBI Taxonomy" id="913853"/>
    <lineage>
        <taxon>Bacteria</taxon>
        <taxon>Bacillati</taxon>
        <taxon>Actinomycetota</taxon>
        <taxon>Actinomycetes</taxon>
        <taxon>Pseudonocardiales</taxon>
        <taxon>Pseudonocardiaceae</taxon>
        <taxon>Saccharothrix</taxon>
    </lineage>
</organism>
<accession>A0ABW3QQ28</accession>
<feature type="transmembrane region" description="Helical" evidence="2">
    <location>
        <begin position="62"/>
        <end position="81"/>
    </location>
</feature>
<keyword evidence="2" id="KW-0472">Membrane</keyword>
<dbReference type="EMBL" id="JBHTLK010000022">
    <property type="protein sequence ID" value="MFD1146907.1"/>
    <property type="molecule type" value="Genomic_DNA"/>
</dbReference>
<sequence length="95" mass="9911">MTRLRDDLPARTARPDRFFHVGDRGSTTGREARGGTPTASSPDSVFPDSVAGVPAPAAAPRLVFGGLITVIAVLVVLRFGVDRITAVLRLGGSRA</sequence>
<keyword evidence="2" id="KW-0812">Transmembrane</keyword>
<evidence type="ECO:0000313" key="3">
    <source>
        <dbReference type="EMBL" id="MFD1146907.1"/>
    </source>
</evidence>